<dbReference type="SMR" id="A0A2R6RJQ2"/>
<evidence type="ECO:0000259" key="5">
    <source>
        <dbReference type="PROSITE" id="PS51005"/>
    </source>
</evidence>
<dbReference type="GO" id="GO:0006355">
    <property type="term" value="P:regulation of DNA-templated transcription"/>
    <property type="evidence" value="ECO:0007669"/>
    <property type="project" value="InterPro"/>
</dbReference>
<dbReference type="OrthoDB" id="1882472at2759"/>
<dbReference type="Proteomes" id="UP000241394">
    <property type="component" value="Chromosome LG5"/>
</dbReference>
<dbReference type="InterPro" id="IPR036093">
    <property type="entry name" value="NAC_dom_sf"/>
</dbReference>
<dbReference type="FunCoup" id="A0A2R6RJQ2">
    <property type="interactions" value="3197"/>
</dbReference>
<keyword evidence="3" id="KW-0804">Transcription</keyword>
<keyword evidence="2" id="KW-0238">DNA-binding</keyword>
<dbReference type="PROSITE" id="PS51005">
    <property type="entry name" value="NAC"/>
    <property type="match status" value="1"/>
</dbReference>
<protein>
    <submittedName>
        <fullName evidence="6">NAC domain-containing protein</fullName>
    </submittedName>
</protein>
<reference evidence="6 7" key="1">
    <citation type="submission" date="2017-07" db="EMBL/GenBank/DDBJ databases">
        <title>An improved, manually edited Actinidia chinensis var. chinensis (kiwifruit) genome highlights the challenges associated with draft genomes and gene prediction in plants.</title>
        <authorList>
            <person name="Pilkington S."/>
            <person name="Crowhurst R."/>
            <person name="Hilario E."/>
            <person name="Nardozza S."/>
            <person name="Fraser L."/>
            <person name="Peng Y."/>
            <person name="Gunaseelan K."/>
            <person name="Simpson R."/>
            <person name="Tahir J."/>
            <person name="Deroles S."/>
            <person name="Templeton K."/>
            <person name="Luo Z."/>
            <person name="Davy M."/>
            <person name="Cheng C."/>
            <person name="Mcneilage M."/>
            <person name="Scaglione D."/>
            <person name="Liu Y."/>
            <person name="Zhang Q."/>
            <person name="Datson P."/>
            <person name="De Silva N."/>
            <person name="Gardiner S."/>
            <person name="Bassett H."/>
            <person name="Chagne D."/>
            <person name="Mccallum J."/>
            <person name="Dzierzon H."/>
            <person name="Deng C."/>
            <person name="Wang Y.-Y."/>
            <person name="Barron N."/>
            <person name="Manako K."/>
            <person name="Bowen J."/>
            <person name="Foster T."/>
            <person name="Erridge Z."/>
            <person name="Tiffin H."/>
            <person name="Waite C."/>
            <person name="Davies K."/>
            <person name="Grierson E."/>
            <person name="Laing W."/>
            <person name="Kirk R."/>
            <person name="Chen X."/>
            <person name="Wood M."/>
            <person name="Montefiori M."/>
            <person name="Brummell D."/>
            <person name="Schwinn K."/>
            <person name="Catanach A."/>
            <person name="Fullerton C."/>
            <person name="Li D."/>
            <person name="Meiyalaghan S."/>
            <person name="Nieuwenhuizen N."/>
            <person name="Read N."/>
            <person name="Prakash R."/>
            <person name="Hunter D."/>
            <person name="Zhang H."/>
            <person name="Mckenzie M."/>
            <person name="Knabel M."/>
            <person name="Harris A."/>
            <person name="Allan A."/>
            <person name="Chen A."/>
            <person name="Janssen B."/>
            <person name="Plunkett B."/>
            <person name="Dwamena C."/>
            <person name="Voogd C."/>
            <person name="Leif D."/>
            <person name="Lafferty D."/>
            <person name="Souleyre E."/>
            <person name="Varkonyi-Gasic E."/>
            <person name="Gambi F."/>
            <person name="Hanley J."/>
            <person name="Yao J.-L."/>
            <person name="Cheung J."/>
            <person name="David K."/>
            <person name="Warren B."/>
            <person name="Marsh K."/>
            <person name="Snowden K."/>
            <person name="Lin-Wang K."/>
            <person name="Brian L."/>
            <person name="Martinez-Sanchez M."/>
            <person name="Wang M."/>
            <person name="Ileperuma N."/>
            <person name="Macnee N."/>
            <person name="Campin R."/>
            <person name="Mcatee P."/>
            <person name="Drummond R."/>
            <person name="Espley R."/>
            <person name="Ireland H."/>
            <person name="Wu R."/>
            <person name="Atkinson R."/>
            <person name="Karunairetnam S."/>
            <person name="Bulley S."/>
            <person name="Chunkath S."/>
            <person name="Hanley Z."/>
            <person name="Storey R."/>
            <person name="Thrimawithana A."/>
            <person name="Thomson S."/>
            <person name="David C."/>
            <person name="Testolin R."/>
        </authorList>
    </citation>
    <scope>NUCLEOTIDE SEQUENCE [LARGE SCALE GENOMIC DNA]</scope>
    <source>
        <strain evidence="7">cv. Red5</strain>
        <tissue evidence="6">Young leaf</tissue>
    </source>
</reference>
<keyword evidence="7" id="KW-1185">Reference proteome</keyword>
<feature type="domain" description="NAC" evidence="5">
    <location>
        <begin position="6"/>
        <end position="156"/>
    </location>
</feature>
<dbReference type="GO" id="GO:0003677">
    <property type="term" value="F:DNA binding"/>
    <property type="evidence" value="ECO:0007669"/>
    <property type="project" value="UniProtKB-KW"/>
</dbReference>
<organism evidence="6 7">
    <name type="scientific">Actinidia chinensis var. chinensis</name>
    <name type="common">Chinese soft-hair kiwi</name>
    <dbReference type="NCBI Taxonomy" id="1590841"/>
    <lineage>
        <taxon>Eukaryota</taxon>
        <taxon>Viridiplantae</taxon>
        <taxon>Streptophyta</taxon>
        <taxon>Embryophyta</taxon>
        <taxon>Tracheophyta</taxon>
        <taxon>Spermatophyta</taxon>
        <taxon>Magnoliopsida</taxon>
        <taxon>eudicotyledons</taxon>
        <taxon>Gunneridae</taxon>
        <taxon>Pentapetalae</taxon>
        <taxon>asterids</taxon>
        <taxon>Ericales</taxon>
        <taxon>Actinidiaceae</taxon>
        <taxon>Actinidia</taxon>
    </lineage>
</organism>
<dbReference type="PANTHER" id="PTHR31744:SF210">
    <property type="entry name" value="NAC DOMAIN-CONTAINING PROTEIN 86-LIKE"/>
    <property type="match status" value="1"/>
</dbReference>
<keyword evidence="4" id="KW-0539">Nucleus</keyword>
<proteinExistence type="predicted"/>
<accession>A0A2R6RJQ2</accession>
<reference evidence="7" key="2">
    <citation type="journal article" date="2018" name="BMC Genomics">
        <title>A manually annotated Actinidia chinensis var. chinensis (kiwifruit) genome highlights the challenges associated with draft genomes and gene prediction in plants.</title>
        <authorList>
            <person name="Pilkington S.M."/>
            <person name="Crowhurst R."/>
            <person name="Hilario E."/>
            <person name="Nardozza S."/>
            <person name="Fraser L."/>
            <person name="Peng Y."/>
            <person name="Gunaseelan K."/>
            <person name="Simpson R."/>
            <person name="Tahir J."/>
            <person name="Deroles S.C."/>
            <person name="Templeton K."/>
            <person name="Luo Z."/>
            <person name="Davy M."/>
            <person name="Cheng C."/>
            <person name="McNeilage M."/>
            <person name="Scaglione D."/>
            <person name="Liu Y."/>
            <person name="Zhang Q."/>
            <person name="Datson P."/>
            <person name="De Silva N."/>
            <person name="Gardiner S.E."/>
            <person name="Bassett H."/>
            <person name="Chagne D."/>
            <person name="McCallum J."/>
            <person name="Dzierzon H."/>
            <person name="Deng C."/>
            <person name="Wang Y.Y."/>
            <person name="Barron L."/>
            <person name="Manako K."/>
            <person name="Bowen J."/>
            <person name="Foster T.M."/>
            <person name="Erridge Z.A."/>
            <person name="Tiffin H."/>
            <person name="Waite C.N."/>
            <person name="Davies K.M."/>
            <person name="Grierson E.P."/>
            <person name="Laing W.A."/>
            <person name="Kirk R."/>
            <person name="Chen X."/>
            <person name="Wood M."/>
            <person name="Montefiori M."/>
            <person name="Brummell D.A."/>
            <person name="Schwinn K.E."/>
            <person name="Catanach A."/>
            <person name="Fullerton C."/>
            <person name="Li D."/>
            <person name="Meiyalaghan S."/>
            <person name="Nieuwenhuizen N."/>
            <person name="Read N."/>
            <person name="Prakash R."/>
            <person name="Hunter D."/>
            <person name="Zhang H."/>
            <person name="McKenzie M."/>
            <person name="Knabel M."/>
            <person name="Harris A."/>
            <person name="Allan A.C."/>
            <person name="Gleave A."/>
            <person name="Chen A."/>
            <person name="Janssen B.J."/>
            <person name="Plunkett B."/>
            <person name="Ampomah-Dwamena C."/>
            <person name="Voogd C."/>
            <person name="Leif D."/>
            <person name="Lafferty D."/>
            <person name="Souleyre E.J.F."/>
            <person name="Varkonyi-Gasic E."/>
            <person name="Gambi F."/>
            <person name="Hanley J."/>
            <person name="Yao J.L."/>
            <person name="Cheung J."/>
            <person name="David K.M."/>
            <person name="Warren B."/>
            <person name="Marsh K."/>
            <person name="Snowden K.C."/>
            <person name="Lin-Wang K."/>
            <person name="Brian L."/>
            <person name="Martinez-Sanchez M."/>
            <person name="Wang M."/>
            <person name="Ileperuma N."/>
            <person name="Macnee N."/>
            <person name="Campin R."/>
            <person name="McAtee P."/>
            <person name="Drummond R.S.M."/>
            <person name="Espley R.V."/>
            <person name="Ireland H.S."/>
            <person name="Wu R."/>
            <person name="Atkinson R.G."/>
            <person name="Karunairetnam S."/>
            <person name="Bulley S."/>
            <person name="Chunkath S."/>
            <person name="Hanley Z."/>
            <person name="Storey R."/>
            <person name="Thrimawithana A.H."/>
            <person name="Thomson S."/>
            <person name="David C."/>
            <person name="Testolin R."/>
            <person name="Huang H."/>
            <person name="Hellens R.P."/>
            <person name="Schaffer R.J."/>
        </authorList>
    </citation>
    <scope>NUCLEOTIDE SEQUENCE [LARGE SCALE GENOMIC DNA]</scope>
    <source>
        <strain evidence="7">cv. Red5</strain>
    </source>
</reference>
<gene>
    <name evidence="6" type="ORF">CEY00_Acc05484</name>
</gene>
<sequence>MARPSLPPGFRFHPTDVELVKYYLKRKVMGKGFLFEAISELNIYKFSPTDLPDKSCLKSRDREWYFFCPTSRKYSSGARTNRSTGSGYWKSTGKARSVLYDEQHVGSVKTLVFHTGHSLKGKRTDWVMYEYKIQEKELADAGVPQDAYVLCKIFQKSGPGPKANAQYGAPFKEEDWDDDAEFCGQSLQSNSLPSPALPYDKENSVGTSAFIPGSMGCAPLSMPGPSNILPSMDVVPQPGPENDDYISLLDIDNDKEHGSSLPDYTVSNKVVENLTQVNNNGSLTGLDGIYDNLGDLDNWKGLGGGGFNFSGNQASEYGAIPFSGGFNEGFVELNDLDGTVKSADCRPFIPDNLYVPGNDNYMEQDCFPADSFSTVQPVSAITQLPLQPEGSNGHNGQFFAFQEMGDAEGANLGFTTSGIQNLPPL</sequence>
<dbReference type="InterPro" id="IPR003441">
    <property type="entry name" value="NAC-dom"/>
</dbReference>
<dbReference type="InParanoid" id="A0A2R6RJQ2"/>
<evidence type="ECO:0000256" key="4">
    <source>
        <dbReference type="ARBA" id="ARBA00023242"/>
    </source>
</evidence>
<dbReference type="AlphaFoldDB" id="A0A2R6RJQ2"/>
<evidence type="ECO:0000313" key="6">
    <source>
        <dbReference type="EMBL" id="PSS30246.1"/>
    </source>
</evidence>
<name>A0A2R6RJQ2_ACTCC</name>
<comment type="caution">
    <text evidence="6">The sequence shown here is derived from an EMBL/GenBank/DDBJ whole genome shotgun (WGS) entry which is preliminary data.</text>
</comment>
<dbReference type="PANTHER" id="PTHR31744">
    <property type="entry name" value="PROTEIN CUP-SHAPED COTYLEDON 2-RELATED"/>
    <property type="match status" value="1"/>
</dbReference>
<dbReference type="STRING" id="1590841.A0A2R6RJQ2"/>
<dbReference type="Pfam" id="PF02365">
    <property type="entry name" value="NAM"/>
    <property type="match status" value="1"/>
</dbReference>
<evidence type="ECO:0000256" key="2">
    <source>
        <dbReference type="ARBA" id="ARBA00023125"/>
    </source>
</evidence>
<dbReference type="SUPFAM" id="SSF101941">
    <property type="entry name" value="NAC domain"/>
    <property type="match status" value="1"/>
</dbReference>
<keyword evidence="1" id="KW-0805">Transcription regulation</keyword>
<dbReference type="EMBL" id="NKQK01000005">
    <property type="protein sequence ID" value="PSS30246.1"/>
    <property type="molecule type" value="Genomic_DNA"/>
</dbReference>
<dbReference type="Gene3D" id="2.170.150.80">
    <property type="entry name" value="NAC domain"/>
    <property type="match status" value="1"/>
</dbReference>
<evidence type="ECO:0000313" key="7">
    <source>
        <dbReference type="Proteomes" id="UP000241394"/>
    </source>
</evidence>
<evidence type="ECO:0000256" key="3">
    <source>
        <dbReference type="ARBA" id="ARBA00023163"/>
    </source>
</evidence>
<evidence type="ECO:0000256" key="1">
    <source>
        <dbReference type="ARBA" id="ARBA00023015"/>
    </source>
</evidence>
<dbReference type="Gramene" id="PSS30246">
    <property type="protein sequence ID" value="PSS30246"/>
    <property type="gene ID" value="CEY00_Acc05484"/>
</dbReference>